<dbReference type="AlphaFoldDB" id="A0A5D0IKQ3"/>
<feature type="transmembrane region" description="Helical" evidence="1">
    <location>
        <begin position="50"/>
        <end position="71"/>
    </location>
</feature>
<gene>
    <name evidence="2" type="ORF">FUA24_05645</name>
</gene>
<feature type="transmembrane region" description="Helical" evidence="1">
    <location>
        <begin position="83"/>
        <end position="104"/>
    </location>
</feature>
<evidence type="ECO:0000256" key="1">
    <source>
        <dbReference type="SAM" id="Phobius"/>
    </source>
</evidence>
<evidence type="ECO:0000313" key="2">
    <source>
        <dbReference type="EMBL" id="TYA84136.1"/>
    </source>
</evidence>
<name>A0A5D0IKQ3_9FLAO</name>
<comment type="caution">
    <text evidence="2">The sequence shown here is derived from an EMBL/GenBank/DDBJ whole genome shotgun (WGS) entry which is preliminary data.</text>
</comment>
<sequence>MIVYIPLLDYWAYWKTPFLWPSDFYYNDGSGSLLYPSDDEKLGYYPTAQAIFNILSTVTGFLSVFSTILFITFINKKRKNKFYFLNWIPLINSFSIGIQIVKILKPKLPQILLIKFWVFLSFMFIYYRFFAGWLYFLGLDSVSFIGDVFYPATEETEAAENYGYGYIYISDLLTLINPPLFYISGLLSFLVFKLIYKKHIKSFDFQISEIGKDYHSNIK</sequence>
<evidence type="ECO:0000313" key="3">
    <source>
        <dbReference type="Proteomes" id="UP000323930"/>
    </source>
</evidence>
<keyword evidence="1" id="KW-0812">Transmembrane</keyword>
<keyword evidence="3" id="KW-1185">Reference proteome</keyword>
<feature type="transmembrane region" description="Helical" evidence="1">
    <location>
        <begin position="172"/>
        <end position="196"/>
    </location>
</feature>
<keyword evidence="1" id="KW-1133">Transmembrane helix</keyword>
<proteinExistence type="predicted"/>
<dbReference type="Proteomes" id="UP000323930">
    <property type="component" value="Unassembled WGS sequence"/>
</dbReference>
<organism evidence="2 3">
    <name type="scientific">Seonamhaeicola marinus</name>
    <dbReference type="NCBI Taxonomy" id="1912246"/>
    <lineage>
        <taxon>Bacteria</taxon>
        <taxon>Pseudomonadati</taxon>
        <taxon>Bacteroidota</taxon>
        <taxon>Flavobacteriia</taxon>
        <taxon>Flavobacteriales</taxon>
        <taxon>Flavobacteriaceae</taxon>
    </lineage>
</organism>
<dbReference type="EMBL" id="VSDQ01000409">
    <property type="protein sequence ID" value="TYA84136.1"/>
    <property type="molecule type" value="Genomic_DNA"/>
</dbReference>
<protein>
    <submittedName>
        <fullName evidence="2">Uncharacterized protein</fullName>
    </submittedName>
</protein>
<reference evidence="2 3" key="1">
    <citation type="submission" date="2019-08" db="EMBL/GenBank/DDBJ databases">
        <title>Seonamhaeicola sediminis sp. nov., isolated from marine sediment.</title>
        <authorList>
            <person name="Cao W.R."/>
        </authorList>
    </citation>
    <scope>NUCLEOTIDE SEQUENCE [LARGE SCALE GENOMIC DNA]</scope>
    <source>
        <strain evidence="2 3">B011</strain>
    </source>
</reference>
<keyword evidence="1" id="KW-0472">Membrane</keyword>
<accession>A0A5D0IKQ3</accession>